<reference evidence="1 2" key="1">
    <citation type="journal article" date="2014" name="Antonie Van Leeuwenhoek">
        <title>Hyphomonas beringensis sp. nov. and Hyphomonas chukchiensis sp. nov., isolated from surface seawater of the Bering Sea and Chukchi Sea.</title>
        <authorList>
            <person name="Li C."/>
            <person name="Lai Q."/>
            <person name="Li G."/>
            <person name="Dong C."/>
            <person name="Wang J."/>
            <person name="Liao Y."/>
            <person name="Shao Z."/>
        </authorList>
    </citation>
    <scope>NUCLEOTIDE SEQUENCE [LARGE SCALE GENOMIC DNA]</scope>
    <source>
        <strain evidence="1 2">25B14_1</strain>
    </source>
</reference>
<sequence length="263" mass="28021">MAGRRSSRIDAAAQLWRKRLQLESHMQNTQRHLTISARFNGPPGSGNGGVSSGLAASLIDGPAEIFLRAPPPLETPMDVIPLEDGSFEIRQDGQLVMTAHPADPLGPPPPAPSFATASQGREAFPSRDSHAFPSCFVCGPDRTEDGLCLFTGHTEGFDGVTDTWTPAADLADEDGLIRPEIIWGALDCPGAFAVGFQENPMVLARITGQIHARPKAGDPLIVAGWGLYHDGRKHGAATALFDKDGTLLAQSDQLWIELKKSAA</sequence>
<dbReference type="RefSeq" id="WP_051601408.1">
    <property type="nucleotide sequence ID" value="NZ_AWFF01000041.1"/>
</dbReference>
<keyword evidence="2" id="KW-1185">Reference proteome</keyword>
<dbReference type="AlphaFoldDB" id="A0A062UCB8"/>
<dbReference type="SUPFAM" id="SSF54637">
    <property type="entry name" value="Thioesterase/thiol ester dehydrase-isomerase"/>
    <property type="match status" value="1"/>
</dbReference>
<name>A0A062UCB8_9PROT</name>
<dbReference type="Gene3D" id="3.10.129.10">
    <property type="entry name" value="Hotdog Thioesterase"/>
    <property type="match status" value="1"/>
</dbReference>
<dbReference type="eggNOG" id="COG0824">
    <property type="taxonomic scope" value="Bacteria"/>
</dbReference>
<gene>
    <name evidence="1" type="ORF">HY29_15380</name>
</gene>
<proteinExistence type="predicted"/>
<dbReference type="InterPro" id="IPR029069">
    <property type="entry name" value="HotDog_dom_sf"/>
</dbReference>
<dbReference type="EMBL" id="AWFF01000041">
    <property type="protein sequence ID" value="KCZ54219.1"/>
    <property type="molecule type" value="Genomic_DNA"/>
</dbReference>
<dbReference type="STRING" id="1280946.HY29_15380"/>
<accession>A0A062UCB8</accession>
<evidence type="ECO:0000313" key="1">
    <source>
        <dbReference type="EMBL" id="KCZ54219.1"/>
    </source>
</evidence>
<dbReference type="Proteomes" id="UP000027037">
    <property type="component" value="Unassembled WGS sequence"/>
</dbReference>
<comment type="caution">
    <text evidence="1">The sequence shown here is derived from an EMBL/GenBank/DDBJ whole genome shotgun (WGS) entry which is preliminary data.</text>
</comment>
<dbReference type="OrthoDB" id="5495835at2"/>
<dbReference type="PATRIC" id="fig|1280946.3.peg.2078"/>
<evidence type="ECO:0008006" key="3">
    <source>
        <dbReference type="Google" id="ProtNLM"/>
    </source>
</evidence>
<evidence type="ECO:0000313" key="2">
    <source>
        <dbReference type="Proteomes" id="UP000027037"/>
    </source>
</evidence>
<protein>
    <recommendedName>
        <fullName evidence="3">Thioesterase domain-containing protein</fullName>
    </recommendedName>
</protein>
<organism evidence="1 2">
    <name type="scientific">Hyphomonas beringensis</name>
    <dbReference type="NCBI Taxonomy" id="1280946"/>
    <lineage>
        <taxon>Bacteria</taxon>
        <taxon>Pseudomonadati</taxon>
        <taxon>Pseudomonadota</taxon>
        <taxon>Alphaproteobacteria</taxon>
        <taxon>Hyphomonadales</taxon>
        <taxon>Hyphomonadaceae</taxon>
        <taxon>Hyphomonas</taxon>
    </lineage>
</organism>